<evidence type="ECO:0000313" key="2">
    <source>
        <dbReference type="Proteomes" id="UP001141806"/>
    </source>
</evidence>
<gene>
    <name evidence="1" type="ORF">NE237_027559</name>
</gene>
<name>A0A9Q0GRK5_9MAGN</name>
<dbReference type="Gene3D" id="3.40.30.10">
    <property type="entry name" value="Glutaredoxin"/>
    <property type="match status" value="1"/>
</dbReference>
<accession>A0A9Q0GRK5</accession>
<sequence>MSDVFVMRAWGEHLRLSLGDKLMMLSDGHGELSRALGLSVDFSKSSDGASLEFGGQWILTEAESKGDETLEHGERRGGNSWCESSMSTELRTSCCCSFFHNLRIQKLLH</sequence>
<dbReference type="OrthoDB" id="1730147at2759"/>
<evidence type="ECO:0000313" key="1">
    <source>
        <dbReference type="EMBL" id="KAJ4950727.1"/>
    </source>
</evidence>
<dbReference type="EMBL" id="JAMYWD010000012">
    <property type="protein sequence ID" value="KAJ4950727.1"/>
    <property type="molecule type" value="Genomic_DNA"/>
</dbReference>
<protein>
    <submittedName>
        <fullName evidence="1">Uncharacterized protein</fullName>
    </submittedName>
</protein>
<dbReference type="Proteomes" id="UP001141806">
    <property type="component" value="Unassembled WGS sequence"/>
</dbReference>
<keyword evidence="2" id="KW-1185">Reference proteome</keyword>
<dbReference type="AlphaFoldDB" id="A0A9Q0GRK5"/>
<comment type="caution">
    <text evidence="1">The sequence shown here is derived from an EMBL/GenBank/DDBJ whole genome shotgun (WGS) entry which is preliminary data.</text>
</comment>
<reference evidence="1" key="1">
    <citation type="journal article" date="2023" name="Plant J.">
        <title>The genome of the king protea, Protea cynaroides.</title>
        <authorList>
            <person name="Chang J."/>
            <person name="Duong T.A."/>
            <person name="Schoeman C."/>
            <person name="Ma X."/>
            <person name="Roodt D."/>
            <person name="Barker N."/>
            <person name="Li Z."/>
            <person name="Van de Peer Y."/>
            <person name="Mizrachi E."/>
        </authorList>
    </citation>
    <scope>NUCLEOTIDE SEQUENCE</scope>
    <source>
        <tissue evidence="1">Young leaves</tissue>
    </source>
</reference>
<organism evidence="1 2">
    <name type="scientific">Protea cynaroides</name>
    <dbReference type="NCBI Taxonomy" id="273540"/>
    <lineage>
        <taxon>Eukaryota</taxon>
        <taxon>Viridiplantae</taxon>
        <taxon>Streptophyta</taxon>
        <taxon>Embryophyta</taxon>
        <taxon>Tracheophyta</taxon>
        <taxon>Spermatophyta</taxon>
        <taxon>Magnoliopsida</taxon>
        <taxon>Proteales</taxon>
        <taxon>Proteaceae</taxon>
        <taxon>Protea</taxon>
    </lineage>
</organism>
<proteinExistence type="predicted"/>